<feature type="domain" description="Protein kinase" evidence="1">
    <location>
        <begin position="1"/>
        <end position="139"/>
    </location>
</feature>
<dbReference type="PROSITE" id="PS50011">
    <property type="entry name" value="PROTEIN_KINASE_DOM"/>
    <property type="match status" value="1"/>
</dbReference>
<comment type="caution">
    <text evidence="2">The sequence shown here is derived from an EMBL/GenBank/DDBJ whole genome shotgun (WGS) entry which is preliminary data.</text>
</comment>
<evidence type="ECO:0000313" key="3">
    <source>
        <dbReference type="Proteomes" id="UP000236333"/>
    </source>
</evidence>
<dbReference type="AlphaFoldDB" id="A0A2J7ZI27"/>
<dbReference type="InterPro" id="IPR000719">
    <property type="entry name" value="Prot_kinase_dom"/>
</dbReference>
<feature type="non-terminal residue" evidence="2">
    <location>
        <position position="1"/>
    </location>
</feature>
<dbReference type="EMBL" id="PGGS01001939">
    <property type="protein sequence ID" value="PNG99923.1"/>
    <property type="molecule type" value="Genomic_DNA"/>
</dbReference>
<dbReference type="GO" id="GO:0005524">
    <property type="term" value="F:ATP binding"/>
    <property type="evidence" value="ECO:0007669"/>
    <property type="project" value="InterPro"/>
</dbReference>
<reference evidence="2 3" key="1">
    <citation type="journal article" date="2017" name="Mol. Biol. Evol.">
        <title>The 4-celled Tetrabaena socialis nuclear genome reveals the essential components for genetic control of cell number at the origin of multicellularity in the volvocine lineage.</title>
        <authorList>
            <person name="Featherston J."/>
            <person name="Arakaki Y."/>
            <person name="Hanschen E.R."/>
            <person name="Ferris P.J."/>
            <person name="Michod R.E."/>
            <person name="Olson B.J.S.C."/>
            <person name="Nozaki H."/>
            <person name="Durand P.M."/>
        </authorList>
    </citation>
    <scope>NUCLEOTIDE SEQUENCE [LARGE SCALE GENOMIC DNA]</scope>
    <source>
        <strain evidence="2 3">NIES-571</strain>
    </source>
</reference>
<dbReference type="Pfam" id="PF07714">
    <property type="entry name" value="PK_Tyr_Ser-Thr"/>
    <property type="match status" value="1"/>
</dbReference>
<protein>
    <recommendedName>
        <fullName evidence="1">Protein kinase domain-containing protein</fullName>
    </recommendedName>
</protein>
<evidence type="ECO:0000259" key="1">
    <source>
        <dbReference type="PROSITE" id="PS50011"/>
    </source>
</evidence>
<organism evidence="2 3">
    <name type="scientific">Tetrabaena socialis</name>
    <dbReference type="NCBI Taxonomy" id="47790"/>
    <lineage>
        <taxon>Eukaryota</taxon>
        <taxon>Viridiplantae</taxon>
        <taxon>Chlorophyta</taxon>
        <taxon>core chlorophytes</taxon>
        <taxon>Chlorophyceae</taxon>
        <taxon>CS clade</taxon>
        <taxon>Chlamydomonadales</taxon>
        <taxon>Tetrabaenaceae</taxon>
        <taxon>Tetrabaena</taxon>
    </lineage>
</organism>
<dbReference type="GO" id="GO:0004672">
    <property type="term" value="F:protein kinase activity"/>
    <property type="evidence" value="ECO:0007669"/>
    <property type="project" value="InterPro"/>
</dbReference>
<name>A0A2J7ZI27_9CHLO</name>
<sequence>TIHRFNNAAVLSSPAYKYLVSLEDKTCHIEVIEYCDLGNLSNALKNNIFMVPNPVIAAAAGAGDGQAAAELAERTRQQPMKVNMRTLLLTLVEIASACGYLHRMGVVHCDIKNSSVSTVEFQAPWMMMGVARRQVGMKR</sequence>
<proteinExistence type="predicted"/>
<feature type="non-terminal residue" evidence="2">
    <location>
        <position position="139"/>
    </location>
</feature>
<accession>A0A2J7ZI27</accession>
<dbReference type="InterPro" id="IPR011009">
    <property type="entry name" value="Kinase-like_dom_sf"/>
</dbReference>
<dbReference type="Proteomes" id="UP000236333">
    <property type="component" value="Unassembled WGS sequence"/>
</dbReference>
<dbReference type="Gene3D" id="1.10.510.10">
    <property type="entry name" value="Transferase(Phosphotransferase) domain 1"/>
    <property type="match status" value="1"/>
</dbReference>
<keyword evidence="3" id="KW-1185">Reference proteome</keyword>
<dbReference type="InterPro" id="IPR001245">
    <property type="entry name" value="Ser-Thr/Tyr_kinase_cat_dom"/>
</dbReference>
<gene>
    <name evidence="2" type="ORF">TSOC_014287</name>
</gene>
<dbReference type="SUPFAM" id="SSF56112">
    <property type="entry name" value="Protein kinase-like (PK-like)"/>
    <property type="match status" value="1"/>
</dbReference>
<evidence type="ECO:0000313" key="2">
    <source>
        <dbReference type="EMBL" id="PNG99923.1"/>
    </source>
</evidence>